<keyword evidence="9" id="KW-1185">Reference proteome</keyword>
<dbReference type="InterPro" id="IPR013783">
    <property type="entry name" value="Ig-like_fold"/>
</dbReference>
<evidence type="ECO:0000256" key="2">
    <source>
        <dbReference type="ARBA" id="ARBA00005336"/>
    </source>
</evidence>
<evidence type="ECO:0000313" key="9">
    <source>
        <dbReference type="Proteomes" id="UP000308528"/>
    </source>
</evidence>
<dbReference type="PANTHER" id="PTHR30620">
    <property type="entry name" value="PERIPLASMIC BETA-GLUCOSIDASE-RELATED"/>
    <property type="match status" value="1"/>
</dbReference>
<dbReference type="Gene3D" id="2.60.40.10">
    <property type="entry name" value="Immunoglobulins"/>
    <property type="match status" value="1"/>
</dbReference>
<dbReference type="Gene3D" id="3.40.50.1700">
    <property type="entry name" value="Glycoside hydrolase family 3 C-terminal domain"/>
    <property type="match status" value="1"/>
</dbReference>
<dbReference type="AlphaFoldDB" id="A0A4V3XLN5"/>
<evidence type="ECO:0000256" key="3">
    <source>
        <dbReference type="ARBA" id="ARBA00012744"/>
    </source>
</evidence>
<dbReference type="OrthoDB" id="9758670at2"/>
<dbReference type="PRINTS" id="PR00133">
    <property type="entry name" value="GLHYDRLASE3"/>
</dbReference>
<feature type="domain" description="Fibronectin type III-like" evidence="7">
    <location>
        <begin position="681"/>
        <end position="750"/>
    </location>
</feature>
<evidence type="ECO:0000313" key="8">
    <source>
        <dbReference type="EMBL" id="THH41563.1"/>
    </source>
</evidence>
<dbReference type="InterPro" id="IPR051915">
    <property type="entry name" value="Cellulose_Degrad_GH3"/>
</dbReference>
<keyword evidence="5" id="KW-0378">Hydrolase</keyword>
<dbReference type="SUPFAM" id="SSF51445">
    <property type="entry name" value="(Trans)glycosidases"/>
    <property type="match status" value="1"/>
</dbReference>
<dbReference type="Pfam" id="PF14310">
    <property type="entry name" value="Fn3-like"/>
    <property type="match status" value="1"/>
</dbReference>
<dbReference type="InterPro" id="IPR017853">
    <property type="entry name" value="GH"/>
</dbReference>
<protein>
    <recommendedName>
        <fullName evidence="3">beta-glucosidase</fullName>
        <ecNumber evidence="3">3.2.1.21</ecNumber>
    </recommendedName>
</protein>
<proteinExistence type="inferred from homology"/>
<dbReference type="Proteomes" id="UP000308528">
    <property type="component" value="Unassembled WGS sequence"/>
</dbReference>
<dbReference type="GO" id="GO:0008422">
    <property type="term" value="F:beta-glucosidase activity"/>
    <property type="evidence" value="ECO:0007669"/>
    <property type="project" value="UniProtKB-EC"/>
</dbReference>
<accession>A0A4V3XLN5</accession>
<dbReference type="InterPro" id="IPR036881">
    <property type="entry name" value="Glyco_hydro_3_C_sf"/>
</dbReference>
<dbReference type="SUPFAM" id="SSF52279">
    <property type="entry name" value="Beta-D-glucan exohydrolase, C-terminal domain"/>
    <property type="match status" value="1"/>
</dbReference>
<evidence type="ECO:0000256" key="4">
    <source>
        <dbReference type="ARBA" id="ARBA00022729"/>
    </source>
</evidence>
<comment type="caution">
    <text evidence="8">The sequence shown here is derived from an EMBL/GenBank/DDBJ whole genome shotgun (WGS) entry which is preliminary data.</text>
</comment>
<dbReference type="PANTHER" id="PTHR30620:SF16">
    <property type="entry name" value="LYSOSOMAL BETA GLUCOSIDASE"/>
    <property type="match status" value="1"/>
</dbReference>
<dbReference type="InterPro" id="IPR026891">
    <property type="entry name" value="Fn3-like"/>
</dbReference>
<dbReference type="GO" id="GO:0009251">
    <property type="term" value="P:glucan catabolic process"/>
    <property type="evidence" value="ECO:0007669"/>
    <property type="project" value="TreeGrafter"/>
</dbReference>
<dbReference type="InterPro" id="IPR036962">
    <property type="entry name" value="Glyco_hydro_3_N_sf"/>
</dbReference>
<gene>
    <name evidence="8" type="ORF">E4021_02920</name>
</gene>
<keyword evidence="6" id="KW-0326">Glycosidase</keyword>
<dbReference type="InterPro" id="IPR002772">
    <property type="entry name" value="Glyco_hydro_3_C"/>
</dbReference>
<evidence type="ECO:0000256" key="6">
    <source>
        <dbReference type="ARBA" id="ARBA00023295"/>
    </source>
</evidence>
<sequence length="757" mass="83892">MLSLAPNHFPAMRNQLTLLLVLIACTCVRAQPAFSFLTEDENAFVRSELQRLTLRQKAGQMTQVAVDLVFEGPTYVLTVPPVMSEERVNRIIGELEIGSVLNVPSRSIPTVEEYHDYIGRLQAKAMETTGIPILYGQDAVHGVNYVRGSTLFAQPLGVAASFNTELARELARITAYEMKAASIPWNFSPAMDVGRHPAWPRNWESFGEDPYVNQKFGLAMVQGYQGDDVSDKTSVVACLKHFTGYGSPRTGRDRTPSYLPERQLREYYLPQFQAAIDSGALTVMINSGEINGIPVHTSKELLTDVLRGEMGFEGLLVSDWQDVRYLYERHQVARNLKEAVKMAIDAGMDMSMTAVTTEFPEVVVELVQEGALTESRIDTSVARILAVKVALGLYEKHLWDPAEFPDFGSERFARKALQSAEEAIVLLKNDGLPLPIGADQRVLLVGPTADNMRSLNGGWTYSWQGDKADEYLQEYNTIREALEKEFPDRLTYVEGASFDTLKNVEAAVTAAVEADILVVCLGELSYTEDPGNINSLILPEAQRRLFNELHATGKPIVLIMAAGRPRLMSSMANRSRAVLFAPYPGPRGGDALAAILSGRVNPSGRLPLTYPRHPNALETYDHKATEARNGSFNPLFEFGAGLSYTDFKYSELSLSSRVMNPGDSLEVSLRVTNEGDQAGKHAVLLFTSDLVASVTPSVRRLRRFTKLHLEPGEYRDITFILTPQDLAFIGRDQRAVTEAGTFRVSVGNLTKEFDYED</sequence>
<reference evidence="8 9" key="1">
    <citation type="submission" date="2019-04" db="EMBL/GenBank/DDBJ databases">
        <title>Lewinella litorea sp. nov., isolated from a marine sand.</title>
        <authorList>
            <person name="Yoon J.-H."/>
        </authorList>
    </citation>
    <scope>NUCLEOTIDE SEQUENCE [LARGE SCALE GENOMIC DNA]</scope>
    <source>
        <strain evidence="8 9">HSMS-39</strain>
    </source>
</reference>
<comment type="similarity">
    <text evidence="2">Belongs to the glycosyl hydrolase 3 family.</text>
</comment>
<dbReference type="SMART" id="SM01217">
    <property type="entry name" value="Fn3_like"/>
    <property type="match status" value="1"/>
</dbReference>
<comment type="catalytic activity">
    <reaction evidence="1">
        <text>Hydrolysis of terminal, non-reducing beta-D-glucosyl residues with release of beta-D-glucose.</text>
        <dbReference type="EC" id="3.2.1.21"/>
    </reaction>
</comment>
<evidence type="ECO:0000256" key="5">
    <source>
        <dbReference type="ARBA" id="ARBA00022801"/>
    </source>
</evidence>
<organism evidence="8 9">
    <name type="scientific">Neolewinella litorea</name>
    <dbReference type="NCBI Taxonomy" id="2562452"/>
    <lineage>
        <taxon>Bacteria</taxon>
        <taxon>Pseudomonadati</taxon>
        <taxon>Bacteroidota</taxon>
        <taxon>Saprospiria</taxon>
        <taxon>Saprospirales</taxon>
        <taxon>Lewinellaceae</taxon>
        <taxon>Neolewinella</taxon>
    </lineage>
</organism>
<name>A0A4V3XLN5_9BACT</name>
<dbReference type="Gene3D" id="3.20.20.300">
    <property type="entry name" value="Glycoside hydrolase, family 3, N-terminal domain"/>
    <property type="match status" value="1"/>
</dbReference>
<keyword evidence="4" id="KW-0732">Signal</keyword>
<dbReference type="EMBL" id="SRSF01000001">
    <property type="protein sequence ID" value="THH41563.1"/>
    <property type="molecule type" value="Genomic_DNA"/>
</dbReference>
<evidence type="ECO:0000259" key="7">
    <source>
        <dbReference type="SMART" id="SM01217"/>
    </source>
</evidence>
<dbReference type="EC" id="3.2.1.21" evidence="3"/>
<dbReference type="Pfam" id="PF00933">
    <property type="entry name" value="Glyco_hydro_3"/>
    <property type="match status" value="1"/>
</dbReference>
<dbReference type="InterPro" id="IPR001764">
    <property type="entry name" value="Glyco_hydro_3_N"/>
</dbReference>
<dbReference type="Pfam" id="PF01915">
    <property type="entry name" value="Glyco_hydro_3_C"/>
    <property type="match status" value="1"/>
</dbReference>
<evidence type="ECO:0000256" key="1">
    <source>
        <dbReference type="ARBA" id="ARBA00000448"/>
    </source>
</evidence>